<dbReference type="PANTHER" id="PTHR10655:SF67">
    <property type="entry name" value="PHOSPHOLIPASE_CARBOXYLESTERASE SUPERFAMILY (AFU_ORTHOLOGUE AFUA_5G09340)"/>
    <property type="match status" value="1"/>
</dbReference>
<dbReference type="Proteomes" id="UP000023758">
    <property type="component" value="Unassembled WGS sequence"/>
</dbReference>
<dbReference type="GO" id="GO:0052689">
    <property type="term" value="F:carboxylic ester hydrolase activity"/>
    <property type="evidence" value="ECO:0007669"/>
    <property type="project" value="TreeGrafter"/>
</dbReference>
<feature type="compositionally biased region" description="Polar residues" evidence="2">
    <location>
        <begin position="10"/>
        <end position="21"/>
    </location>
</feature>
<dbReference type="HOGENOM" id="CLU_062889_1_0_1"/>
<gene>
    <name evidence="4" type="ORF">H103_04574</name>
</gene>
<evidence type="ECO:0000313" key="4">
    <source>
        <dbReference type="EMBL" id="EZF52324.1"/>
    </source>
</evidence>
<feature type="region of interest" description="Disordered" evidence="2">
    <location>
        <begin position="1"/>
        <end position="21"/>
    </location>
</feature>
<evidence type="ECO:0000256" key="2">
    <source>
        <dbReference type="SAM" id="MobiDB-lite"/>
    </source>
</evidence>
<dbReference type="Gene3D" id="3.40.50.1820">
    <property type="entry name" value="alpha/beta hydrolase"/>
    <property type="match status" value="1"/>
</dbReference>
<dbReference type="InterPro" id="IPR050565">
    <property type="entry name" value="LYPA1-2/EST-like"/>
</dbReference>
<accession>A0A022W204</accession>
<dbReference type="GO" id="GO:0008474">
    <property type="term" value="F:palmitoyl-(protein) hydrolase activity"/>
    <property type="evidence" value="ECO:0007669"/>
    <property type="project" value="TreeGrafter"/>
</dbReference>
<dbReference type="Pfam" id="PF02230">
    <property type="entry name" value="Abhydrolase_2"/>
    <property type="match status" value="1"/>
</dbReference>
<evidence type="ECO:0000256" key="1">
    <source>
        <dbReference type="ARBA" id="ARBA00006499"/>
    </source>
</evidence>
<organism evidence="4">
    <name type="scientific">Trichophyton rubrum CBS 288.86</name>
    <dbReference type="NCBI Taxonomy" id="1215330"/>
    <lineage>
        <taxon>Eukaryota</taxon>
        <taxon>Fungi</taxon>
        <taxon>Dikarya</taxon>
        <taxon>Ascomycota</taxon>
        <taxon>Pezizomycotina</taxon>
        <taxon>Eurotiomycetes</taxon>
        <taxon>Eurotiomycetidae</taxon>
        <taxon>Onygenales</taxon>
        <taxon>Arthrodermataceae</taxon>
        <taxon>Trichophyton</taxon>
    </lineage>
</organism>
<dbReference type="GO" id="GO:0005737">
    <property type="term" value="C:cytoplasm"/>
    <property type="evidence" value="ECO:0007669"/>
    <property type="project" value="TreeGrafter"/>
</dbReference>
<protein>
    <recommendedName>
        <fullName evidence="3">Phospholipase/carboxylesterase/thioesterase domain-containing protein</fullName>
    </recommendedName>
</protein>
<dbReference type="PANTHER" id="PTHR10655">
    <property type="entry name" value="LYSOPHOSPHOLIPASE-RELATED"/>
    <property type="match status" value="1"/>
</dbReference>
<dbReference type="InterPro" id="IPR029058">
    <property type="entry name" value="AB_hydrolase_fold"/>
</dbReference>
<proteinExistence type="inferred from homology"/>
<dbReference type="InterPro" id="IPR003140">
    <property type="entry name" value="PLipase/COase/thioEstase"/>
</dbReference>
<name>A0A022W204_TRIRU</name>
<reference evidence="4" key="1">
    <citation type="submission" date="2014-02" db="EMBL/GenBank/DDBJ databases">
        <title>The Genome Sequence of Trichophyton rubrum (morphotype fischeri) CBS 288.86.</title>
        <authorList>
            <consortium name="The Broad Institute Genomics Platform"/>
            <person name="Cuomo C.A."/>
            <person name="White T.C."/>
            <person name="Graser Y."/>
            <person name="Martinez-Rossi N."/>
            <person name="Heitman J."/>
            <person name="Young S.K."/>
            <person name="Zeng Q."/>
            <person name="Gargeya S."/>
            <person name="Abouelleil A."/>
            <person name="Alvarado L."/>
            <person name="Chapman S.B."/>
            <person name="Gainer-Dewar J."/>
            <person name="Goldberg J."/>
            <person name="Griggs A."/>
            <person name="Gujja S."/>
            <person name="Hansen M."/>
            <person name="Howarth C."/>
            <person name="Imamovic A."/>
            <person name="Larimer J."/>
            <person name="Martinez D."/>
            <person name="Murphy C."/>
            <person name="Pearson M.D."/>
            <person name="Persinoti G."/>
            <person name="Poon T."/>
            <person name="Priest M."/>
            <person name="Roberts A.D."/>
            <person name="Saif S."/>
            <person name="Shea T.D."/>
            <person name="Sykes S.N."/>
            <person name="Wortman J."/>
            <person name="Nusbaum C."/>
            <person name="Birren B."/>
        </authorList>
    </citation>
    <scope>NUCLEOTIDE SEQUENCE [LARGE SCALE GENOMIC DNA]</scope>
    <source>
        <strain evidence="4">CBS 288.86</strain>
    </source>
</reference>
<comment type="similarity">
    <text evidence="1">Belongs to the AB hydrolase superfamily. AB hydrolase 2 family.</text>
</comment>
<sequence>MPAIPKESDFPSSVSVTITPPDSPRSTNVLILLHGLGDTPAPFTSFASALHLPETSCIVVQAPVPLPFDLPGFHWGDDIVFEADSLDQDPGFTRATRMIVADIIRSTLIDKLGYKAREILLFGFAQGASVALSAALEFHLSEAGQGELGGTVAIGGVLPLSAIKERGSRQNKSPSPVLVLGGHGAQSAVTDMGVRRTKEEFEYVDVVHWRSKKEDTMPRNRDEMMPVMQFFARRLRSTSGVPEGSVELT</sequence>
<evidence type="ECO:0000259" key="3">
    <source>
        <dbReference type="Pfam" id="PF02230"/>
    </source>
</evidence>
<dbReference type="SUPFAM" id="SSF53474">
    <property type="entry name" value="alpha/beta-Hydrolases"/>
    <property type="match status" value="1"/>
</dbReference>
<dbReference type="EMBL" id="KK207854">
    <property type="protein sequence ID" value="EZF52324.1"/>
    <property type="molecule type" value="Genomic_DNA"/>
</dbReference>
<dbReference type="OrthoDB" id="437457at2759"/>
<dbReference type="AlphaFoldDB" id="A0A022W204"/>
<feature type="domain" description="Phospholipase/carboxylesterase/thioesterase" evidence="3">
    <location>
        <begin position="25"/>
        <end position="227"/>
    </location>
</feature>